<dbReference type="AlphaFoldDB" id="L7FL50"/>
<dbReference type="VEuPathDB" id="AmoebaDB:EIN_146360"/>
<protein>
    <recommendedName>
        <fullName evidence="4">TLDc domain-containing protein</fullName>
    </recommendedName>
</protein>
<dbReference type="EMBL" id="KB206843">
    <property type="protein sequence ID" value="ELP87632.1"/>
    <property type="molecule type" value="Genomic_DNA"/>
</dbReference>
<feature type="region of interest" description="Disordered" evidence="1">
    <location>
        <begin position="63"/>
        <end position="116"/>
    </location>
</feature>
<feature type="region of interest" description="Disordered" evidence="1">
    <location>
        <begin position="122"/>
        <end position="141"/>
    </location>
</feature>
<keyword evidence="3" id="KW-1185">Reference proteome</keyword>
<dbReference type="Proteomes" id="UP000014680">
    <property type="component" value="Unassembled WGS sequence"/>
</dbReference>
<dbReference type="KEGG" id="eiv:EIN_146360"/>
<dbReference type="OrthoDB" id="28320at2759"/>
<sequence length="369" mass="42878">MEKTQKSKVSLMSEIKRQINNLPSNFDVLKIRRILFAMLERIEEISDDIENTDQKYLGDLKTVPADSGTVQNEEGKVEAKVDSKVDSKEFSHKEKERLGDDEEEKAMHRSRTKTSQLRNITTYDPYKPKSHQSSVASNSTRPRNLTFADQEEIITKSTKRETTENQFRMSMAKNLPIVTLKLPQKDQMFCDLMEKHFKALQFWTKLNHFTLIYDSHKNKFKRSSVQKKMFEKKNIMGVIFTDDDAVFGSFHAATFPKKPKKAFVTVKDTQMFVFSLENQNRLPAPTKWKIKADSPGVDWTVSLYSDKEKDPSFYNVYQCFKLAPPLHAHNSTLSQDFKTEYENGTDVSIFTGSKENFAVKRLIFLEWTE</sequence>
<organism evidence="2 3">
    <name type="scientific">Entamoeba invadens IP1</name>
    <dbReference type="NCBI Taxonomy" id="370355"/>
    <lineage>
        <taxon>Eukaryota</taxon>
        <taxon>Amoebozoa</taxon>
        <taxon>Evosea</taxon>
        <taxon>Archamoebae</taxon>
        <taxon>Mastigamoebida</taxon>
        <taxon>Entamoebidae</taxon>
        <taxon>Entamoeba</taxon>
    </lineage>
</organism>
<dbReference type="GeneID" id="14886574"/>
<feature type="compositionally biased region" description="Basic and acidic residues" evidence="1">
    <location>
        <begin position="73"/>
        <end position="98"/>
    </location>
</feature>
<name>L7FL50_ENTIV</name>
<reference evidence="2 3" key="1">
    <citation type="submission" date="2012-10" db="EMBL/GenBank/DDBJ databases">
        <authorList>
            <person name="Zafar N."/>
            <person name="Inman J."/>
            <person name="Hall N."/>
            <person name="Lorenzi H."/>
            <person name="Caler E."/>
        </authorList>
    </citation>
    <scope>NUCLEOTIDE SEQUENCE [LARGE SCALE GENOMIC DNA]</scope>
    <source>
        <strain evidence="2 3">IP1</strain>
    </source>
</reference>
<evidence type="ECO:0000313" key="3">
    <source>
        <dbReference type="Proteomes" id="UP000014680"/>
    </source>
</evidence>
<feature type="compositionally biased region" description="Polar residues" evidence="1">
    <location>
        <begin position="131"/>
        <end position="141"/>
    </location>
</feature>
<proteinExistence type="predicted"/>
<evidence type="ECO:0000313" key="2">
    <source>
        <dbReference type="EMBL" id="ELP87632.1"/>
    </source>
</evidence>
<gene>
    <name evidence="2" type="ORF">EIN_146360</name>
</gene>
<dbReference type="OMA" id="LIFLEWT"/>
<evidence type="ECO:0008006" key="4">
    <source>
        <dbReference type="Google" id="ProtNLM"/>
    </source>
</evidence>
<evidence type="ECO:0000256" key="1">
    <source>
        <dbReference type="SAM" id="MobiDB-lite"/>
    </source>
</evidence>
<dbReference type="RefSeq" id="XP_004254403.1">
    <property type="nucleotide sequence ID" value="XM_004254355.1"/>
</dbReference>
<accession>L7FL50</accession>